<reference evidence="10 11" key="1">
    <citation type="submission" date="2018-05" db="EMBL/GenBank/DDBJ databases">
        <title>Whole genome sequencing for identification of molecular markers to develop diagnostic detection tools for the regulated plant pathogen Lachnellula willkommii.</title>
        <authorList>
            <person name="Giroux E."/>
            <person name="Bilodeau G."/>
        </authorList>
    </citation>
    <scope>NUCLEOTIDE SEQUENCE [LARGE SCALE GENOMIC DNA]</scope>
    <source>
        <strain evidence="10 11">CBS 625.97</strain>
    </source>
</reference>
<name>A0A7D8UJG2_9HELO</name>
<protein>
    <recommendedName>
        <fullName evidence="9">Wax synthase domain-containing protein</fullName>
    </recommendedName>
</protein>
<feature type="transmembrane region" description="Helical" evidence="8">
    <location>
        <begin position="346"/>
        <end position="368"/>
    </location>
</feature>
<evidence type="ECO:0000256" key="5">
    <source>
        <dbReference type="ARBA" id="ARBA00022989"/>
    </source>
</evidence>
<keyword evidence="4 8" id="KW-0812">Transmembrane</keyword>
<organism evidence="10 11">
    <name type="scientific">Lachnellula cervina</name>
    <dbReference type="NCBI Taxonomy" id="1316786"/>
    <lineage>
        <taxon>Eukaryota</taxon>
        <taxon>Fungi</taxon>
        <taxon>Dikarya</taxon>
        <taxon>Ascomycota</taxon>
        <taxon>Pezizomycotina</taxon>
        <taxon>Leotiomycetes</taxon>
        <taxon>Helotiales</taxon>
        <taxon>Lachnaceae</taxon>
        <taxon>Lachnellula</taxon>
    </lineage>
</organism>
<evidence type="ECO:0000256" key="1">
    <source>
        <dbReference type="ARBA" id="ARBA00004141"/>
    </source>
</evidence>
<dbReference type="EMBL" id="QGMG01001087">
    <property type="protein sequence ID" value="TVY50566.1"/>
    <property type="molecule type" value="Genomic_DNA"/>
</dbReference>
<comment type="caution">
    <text evidence="10">The sequence shown here is derived from an EMBL/GenBank/DDBJ whole genome shotgun (WGS) entry which is preliminary data.</text>
</comment>
<feature type="domain" description="Wax synthase" evidence="9">
    <location>
        <begin position="394"/>
        <end position="469"/>
    </location>
</feature>
<dbReference type="OrthoDB" id="2796277at2759"/>
<dbReference type="PANTHER" id="PTHR31595:SF67">
    <property type="entry name" value="WAX SYNTHASE DOMAIN-CONTAINING PROTEIN"/>
    <property type="match status" value="1"/>
</dbReference>
<evidence type="ECO:0000256" key="2">
    <source>
        <dbReference type="ARBA" id="ARBA00007282"/>
    </source>
</evidence>
<feature type="transmembrane region" description="Helical" evidence="8">
    <location>
        <begin position="432"/>
        <end position="453"/>
    </location>
</feature>
<keyword evidence="11" id="KW-1185">Reference proteome</keyword>
<dbReference type="AlphaFoldDB" id="A0A7D8UJG2"/>
<keyword evidence="5 8" id="KW-1133">Transmembrane helix</keyword>
<evidence type="ECO:0000313" key="10">
    <source>
        <dbReference type="EMBL" id="TVY50566.1"/>
    </source>
</evidence>
<evidence type="ECO:0000259" key="9">
    <source>
        <dbReference type="Pfam" id="PF13813"/>
    </source>
</evidence>
<keyword evidence="6 8" id="KW-0472">Membrane</keyword>
<dbReference type="InterPro" id="IPR032805">
    <property type="entry name" value="Wax_synthase_dom"/>
</dbReference>
<proteinExistence type="inferred from homology"/>
<feature type="transmembrane region" description="Helical" evidence="8">
    <location>
        <begin position="499"/>
        <end position="517"/>
    </location>
</feature>
<feature type="region of interest" description="Disordered" evidence="7">
    <location>
        <begin position="159"/>
        <end position="178"/>
    </location>
</feature>
<feature type="transmembrane region" description="Helical" evidence="8">
    <location>
        <begin position="403"/>
        <end position="420"/>
    </location>
</feature>
<dbReference type="Proteomes" id="UP000481288">
    <property type="component" value="Unassembled WGS sequence"/>
</dbReference>
<sequence>MAAFPHLSATGPAPTYLKVAAVYRREFYKHVAEGSLRPIVFPYHLYGFFLLLTYLCIPHTKRPYLYKARWLVLGAIAAFQWKTLCETSSASITTAFAAGLVSSWVLVLSVTWLVFYRPQFDSMRVELRMTSGVGNGGRRAGDGEQVDASRDGRCLENSHLRRRQKASGHTNGEAKRGVQDYESTKLSHFFPRHCKANFCLLEEEPKPGPHQLSEYYWQSYPDKLSERINWVMDHMLNFRGPGWNWAIPVLPTYPPSVKQALGEDPSVESKTGVSRIGFKRPDTRKQLFWDRVPRFIAGYFLLDATKTFLMKDPYFVFGPTTYDPPPYFQNLSPPALWFIRQTTTGFALILALEVAFLTGSIMQCLVLGPKVLGLRGYAWQYSTNWGSATNVLNKGLNGFWGSFWHQTFRFAFAAPTNFLIRNKYIEARSTAAKFLGLFFAFGISGFLHLAGSVSQLPQTYPWNSMILFLLQPIGILIQATACSYLRPSIEKLPKMCRQAGNLLYTLIFLFSTCWLMGDDFARGGVWLFEPVPISPLRGLGYGVEGDGWWCWGHIGVGWYTGAHWWESGVAF</sequence>
<feature type="transmembrane region" description="Helical" evidence="8">
    <location>
        <begin position="93"/>
        <end position="115"/>
    </location>
</feature>
<feature type="transmembrane region" description="Helical" evidence="8">
    <location>
        <begin position="64"/>
        <end position="81"/>
    </location>
</feature>
<keyword evidence="3" id="KW-0808">Transferase</keyword>
<feature type="transmembrane region" description="Helical" evidence="8">
    <location>
        <begin position="39"/>
        <end position="57"/>
    </location>
</feature>
<dbReference type="InterPro" id="IPR044851">
    <property type="entry name" value="Wax_synthase"/>
</dbReference>
<accession>A0A7D8UJG2</accession>
<gene>
    <name evidence="10" type="ORF">LCER1_G006424</name>
</gene>
<comment type="similarity">
    <text evidence="2">Belongs to the wax synthase family.</text>
</comment>
<evidence type="ECO:0000313" key="11">
    <source>
        <dbReference type="Proteomes" id="UP000481288"/>
    </source>
</evidence>
<dbReference type="GO" id="GO:0016020">
    <property type="term" value="C:membrane"/>
    <property type="evidence" value="ECO:0007669"/>
    <property type="project" value="UniProtKB-SubCell"/>
</dbReference>
<evidence type="ECO:0000256" key="6">
    <source>
        <dbReference type="ARBA" id="ARBA00023136"/>
    </source>
</evidence>
<dbReference type="Pfam" id="PF13813">
    <property type="entry name" value="MBOAT_2"/>
    <property type="match status" value="1"/>
</dbReference>
<feature type="transmembrane region" description="Helical" evidence="8">
    <location>
        <begin position="465"/>
        <end position="487"/>
    </location>
</feature>
<evidence type="ECO:0000256" key="3">
    <source>
        <dbReference type="ARBA" id="ARBA00022679"/>
    </source>
</evidence>
<dbReference type="GO" id="GO:0006629">
    <property type="term" value="P:lipid metabolic process"/>
    <property type="evidence" value="ECO:0007669"/>
    <property type="project" value="InterPro"/>
</dbReference>
<evidence type="ECO:0000256" key="4">
    <source>
        <dbReference type="ARBA" id="ARBA00022692"/>
    </source>
</evidence>
<comment type="subcellular location">
    <subcellularLocation>
        <location evidence="1">Membrane</location>
        <topology evidence="1">Multi-pass membrane protein</topology>
    </subcellularLocation>
</comment>
<dbReference type="PANTHER" id="PTHR31595">
    <property type="entry name" value="LONG-CHAIN-ALCOHOL O-FATTY-ACYLTRANSFERASE 3-RELATED"/>
    <property type="match status" value="1"/>
</dbReference>
<evidence type="ECO:0000256" key="7">
    <source>
        <dbReference type="SAM" id="MobiDB-lite"/>
    </source>
</evidence>
<evidence type="ECO:0000256" key="8">
    <source>
        <dbReference type="SAM" id="Phobius"/>
    </source>
</evidence>
<dbReference type="GO" id="GO:0008374">
    <property type="term" value="F:O-acyltransferase activity"/>
    <property type="evidence" value="ECO:0007669"/>
    <property type="project" value="InterPro"/>
</dbReference>